<evidence type="ECO:0008006" key="3">
    <source>
        <dbReference type="Google" id="ProtNLM"/>
    </source>
</evidence>
<keyword evidence="2" id="KW-1185">Reference proteome</keyword>
<reference evidence="1 2" key="1">
    <citation type="submission" date="2017-03" db="EMBL/GenBank/DDBJ databases">
        <title>Genome sequence of Clostridium chromiireducens DSM 23318.</title>
        <authorList>
            <person name="Poehlein A."/>
            <person name="Daniel R."/>
        </authorList>
    </citation>
    <scope>NUCLEOTIDE SEQUENCE [LARGE SCALE GENOMIC DNA]</scope>
    <source>
        <strain evidence="1 2">DSM 23318</strain>
    </source>
</reference>
<dbReference type="RefSeq" id="WP_079439072.1">
    <property type="nucleotide sequence ID" value="NZ_MZGT01000016.1"/>
</dbReference>
<dbReference type="AlphaFoldDB" id="A0A1V4IV69"/>
<organism evidence="1 2">
    <name type="scientific">Clostridium chromiireducens</name>
    <dbReference type="NCBI Taxonomy" id="225345"/>
    <lineage>
        <taxon>Bacteria</taxon>
        <taxon>Bacillati</taxon>
        <taxon>Bacillota</taxon>
        <taxon>Clostridia</taxon>
        <taxon>Eubacteriales</taxon>
        <taxon>Clostridiaceae</taxon>
        <taxon>Clostridium</taxon>
    </lineage>
</organism>
<proteinExistence type="predicted"/>
<gene>
    <name evidence="1" type="ORF">CLCHR_15000</name>
</gene>
<dbReference type="OrthoDB" id="1935314at2"/>
<comment type="caution">
    <text evidence="1">The sequence shown here is derived from an EMBL/GenBank/DDBJ whole genome shotgun (WGS) entry which is preliminary data.</text>
</comment>
<dbReference type="Proteomes" id="UP000191056">
    <property type="component" value="Unassembled WGS sequence"/>
</dbReference>
<protein>
    <recommendedName>
        <fullName evidence="3">Phage tail assembly protein</fullName>
    </recommendedName>
</protein>
<accession>A0A1V4IV69</accession>
<evidence type="ECO:0000313" key="2">
    <source>
        <dbReference type="Proteomes" id="UP000191056"/>
    </source>
</evidence>
<sequence>MLDQENQNTNLEEGKENTNIASIDVDSVYKIKFKKPYTFEGQTYEGIDLSDIENISTKDLVETDKLFYATGNIAPSTEMSMAYALIVASKAAKKPLEFFTNLPGREGVKVKTAVVNFLYN</sequence>
<evidence type="ECO:0000313" key="1">
    <source>
        <dbReference type="EMBL" id="OPJ63685.1"/>
    </source>
</evidence>
<name>A0A1V4IV69_9CLOT</name>
<dbReference type="EMBL" id="MZGT01000016">
    <property type="protein sequence ID" value="OPJ63685.1"/>
    <property type="molecule type" value="Genomic_DNA"/>
</dbReference>
<dbReference type="STRING" id="225345.CLCHR_15000"/>